<protein>
    <submittedName>
        <fullName evidence="14">Aste57867_15913 protein</fullName>
    </submittedName>
</protein>
<keyword evidence="10" id="KW-0175">Coiled coil</keyword>
<keyword evidence="6" id="KW-0735">Signal-anchor</keyword>
<evidence type="ECO:0000256" key="1">
    <source>
        <dbReference type="ARBA" id="ARBA00004606"/>
    </source>
</evidence>
<dbReference type="SUPFAM" id="SSF53448">
    <property type="entry name" value="Nucleotide-diphospho-sugar transferases"/>
    <property type="match status" value="1"/>
</dbReference>
<evidence type="ECO:0000256" key="2">
    <source>
        <dbReference type="ARBA" id="ARBA00009105"/>
    </source>
</evidence>
<keyword evidence="4" id="KW-0808">Transferase</keyword>
<comment type="subcellular location">
    <subcellularLocation>
        <location evidence="1">Membrane</location>
        <topology evidence="1">Single-pass type II membrane protein</topology>
    </subcellularLocation>
</comment>
<organism evidence="14 15">
    <name type="scientific">Aphanomyces stellatus</name>
    <dbReference type="NCBI Taxonomy" id="120398"/>
    <lineage>
        <taxon>Eukaryota</taxon>
        <taxon>Sar</taxon>
        <taxon>Stramenopiles</taxon>
        <taxon>Oomycota</taxon>
        <taxon>Saprolegniomycetes</taxon>
        <taxon>Saprolegniales</taxon>
        <taxon>Verrucalvaceae</taxon>
        <taxon>Aphanomyces</taxon>
    </lineage>
</organism>
<sequence length="436" mass="49522">MAAPSAAKGPTTRYFLYMLLIVGLSGTMFTMYNLDMSGLMKNGATNHHVRAAAAPRGILICMFDAMIPMTISLIVELRALGYADVIQLYHCNGELSVVSQQMLHETDKHIEIVDGCQEMVATGQLQPEDADGYRSFWLKPLALIHTRLDDVILMDADDLVFQNPARLFDVPEYKSTGTIFFYDREILKKEYLNNYFDNEYNLHELINSFDYAKYGLEKNPSRHVLTSLAWHGDSAHEQDSSIVAIKKSKAPLAITVLNQLLQYERHRIGFTYGDKELFWLAWELAQRPYFFSPWANSGAARPGNMKDHPDTICGGLAQFMPLGTDSSELLHINGGYIFNPYSNNNINSMTNATERLHQLLADVPSHVSKRRTRSKALNKPEDDKDPHGWWAQECLLKRGSEPIRPQDIEAINQRIRNAVRVASEQQNRLKRADAKR</sequence>
<evidence type="ECO:0000313" key="13">
    <source>
        <dbReference type="EMBL" id="KAF0693061.1"/>
    </source>
</evidence>
<dbReference type="AlphaFoldDB" id="A0A485L7D2"/>
<accession>A0A485L7D2</accession>
<dbReference type="GO" id="GO:0000033">
    <property type="term" value="F:alpha-1,3-mannosyltransferase activity"/>
    <property type="evidence" value="ECO:0007669"/>
    <property type="project" value="TreeGrafter"/>
</dbReference>
<proteinExistence type="inferred from homology"/>
<name>A0A485L7D2_9STRA</name>
<dbReference type="InterPro" id="IPR029044">
    <property type="entry name" value="Nucleotide-diphossugar_trans"/>
</dbReference>
<evidence type="ECO:0000313" key="14">
    <source>
        <dbReference type="EMBL" id="VFT92699.1"/>
    </source>
</evidence>
<gene>
    <name evidence="14" type="primary">Aste57867_15913</name>
    <name evidence="13" type="ORF">As57867_015857</name>
    <name evidence="14" type="ORF">ASTE57867_15913</name>
</gene>
<dbReference type="PANTHER" id="PTHR31392:SF1">
    <property type="entry name" value="ALPHA-1,3-MANNOSYLTRANSFERASE MNN1-RELATED"/>
    <property type="match status" value="1"/>
</dbReference>
<feature type="transmembrane region" description="Helical" evidence="12">
    <location>
        <begin position="14"/>
        <end position="32"/>
    </location>
</feature>
<dbReference type="GO" id="GO:0016020">
    <property type="term" value="C:membrane"/>
    <property type="evidence" value="ECO:0007669"/>
    <property type="project" value="UniProtKB-SubCell"/>
</dbReference>
<feature type="region of interest" description="Disordered" evidence="11">
    <location>
        <begin position="366"/>
        <end position="385"/>
    </location>
</feature>
<dbReference type="EMBL" id="VJMH01005772">
    <property type="protein sequence ID" value="KAF0693061.1"/>
    <property type="molecule type" value="Genomic_DNA"/>
</dbReference>
<dbReference type="Pfam" id="PF11051">
    <property type="entry name" value="Mannosyl_trans3"/>
    <property type="match status" value="1"/>
</dbReference>
<dbReference type="GO" id="GO:0006493">
    <property type="term" value="P:protein O-linked glycosylation"/>
    <property type="evidence" value="ECO:0007669"/>
    <property type="project" value="TreeGrafter"/>
</dbReference>
<dbReference type="GO" id="GO:0005794">
    <property type="term" value="C:Golgi apparatus"/>
    <property type="evidence" value="ECO:0007669"/>
    <property type="project" value="TreeGrafter"/>
</dbReference>
<keyword evidence="15" id="KW-1185">Reference proteome</keyword>
<evidence type="ECO:0000256" key="10">
    <source>
        <dbReference type="SAM" id="Coils"/>
    </source>
</evidence>
<reference evidence="13" key="2">
    <citation type="submission" date="2019-06" db="EMBL/GenBank/DDBJ databases">
        <title>Genomics analysis of Aphanomyces spp. identifies a new class of oomycete effector associated with host adaptation.</title>
        <authorList>
            <person name="Gaulin E."/>
        </authorList>
    </citation>
    <scope>NUCLEOTIDE SEQUENCE</scope>
    <source>
        <strain evidence="13">CBS 578.67</strain>
    </source>
</reference>
<keyword evidence="9" id="KW-0325">Glycoprotein</keyword>
<evidence type="ECO:0000256" key="12">
    <source>
        <dbReference type="SAM" id="Phobius"/>
    </source>
</evidence>
<evidence type="ECO:0000256" key="6">
    <source>
        <dbReference type="ARBA" id="ARBA00022968"/>
    </source>
</evidence>
<keyword evidence="5 12" id="KW-0812">Transmembrane</keyword>
<feature type="compositionally biased region" description="Basic residues" evidence="11">
    <location>
        <begin position="367"/>
        <end position="376"/>
    </location>
</feature>
<evidence type="ECO:0000256" key="9">
    <source>
        <dbReference type="ARBA" id="ARBA00023180"/>
    </source>
</evidence>
<evidence type="ECO:0000256" key="8">
    <source>
        <dbReference type="ARBA" id="ARBA00023136"/>
    </source>
</evidence>
<dbReference type="OrthoDB" id="430354at2759"/>
<dbReference type="PANTHER" id="PTHR31392">
    <property type="entry name" value="ALPHA-1,3-MANNOSYLTRANSFERASE MNN1-RELATED"/>
    <property type="match status" value="1"/>
</dbReference>
<keyword evidence="8 12" id="KW-0472">Membrane</keyword>
<evidence type="ECO:0000256" key="4">
    <source>
        <dbReference type="ARBA" id="ARBA00022679"/>
    </source>
</evidence>
<dbReference type="Proteomes" id="UP000332933">
    <property type="component" value="Unassembled WGS sequence"/>
</dbReference>
<evidence type="ECO:0000256" key="5">
    <source>
        <dbReference type="ARBA" id="ARBA00022692"/>
    </source>
</evidence>
<evidence type="ECO:0000313" key="15">
    <source>
        <dbReference type="Proteomes" id="UP000332933"/>
    </source>
</evidence>
<dbReference type="EMBL" id="CAADRA010005793">
    <property type="protein sequence ID" value="VFT92699.1"/>
    <property type="molecule type" value="Genomic_DNA"/>
</dbReference>
<keyword evidence="7 12" id="KW-1133">Transmembrane helix</keyword>
<reference evidence="14 15" key="1">
    <citation type="submission" date="2019-03" db="EMBL/GenBank/DDBJ databases">
        <authorList>
            <person name="Gaulin E."/>
            <person name="Dumas B."/>
        </authorList>
    </citation>
    <scope>NUCLEOTIDE SEQUENCE [LARGE SCALE GENOMIC DNA]</scope>
    <source>
        <strain evidence="14">CBS 568.67</strain>
    </source>
</reference>
<evidence type="ECO:0000256" key="7">
    <source>
        <dbReference type="ARBA" id="ARBA00022989"/>
    </source>
</evidence>
<evidence type="ECO:0000256" key="3">
    <source>
        <dbReference type="ARBA" id="ARBA00022676"/>
    </source>
</evidence>
<dbReference type="InterPro" id="IPR022751">
    <property type="entry name" value="Alpha_mannosyltransferase"/>
</dbReference>
<evidence type="ECO:0000256" key="11">
    <source>
        <dbReference type="SAM" id="MobiDB-lite"/>
    </source>
</evidence>
<feature type="coiled-coil region" evidence="10">
    <location>
        <begin position="408"/>
        <end position="435"/>
    </location>
</feature>
<comment type="similarity">
    <text evidence="2">Belongs to the MNN1/MNT family.</text>
</comment>
<keyword evidence="3" id="KW-0328">Glycosyltransferase</keyword>